<accession>A0A8T0SM21</accession>
<name>A0A8T0SM21_PANVG</name>
<reference evidence="1" key="1">
    <citation type="submission" date="2020-05" db="EMBL/GenBank/DDBJ databases">
        <title>WGS assembly of Panicum virgatum.</title>
        <authorList>
            <person name="Lovell J.T."/>
            <person name="Jenkins J."/>
            <person name="Shu S."/>
            <person name="Juenger T.E."/>
            <person name="Schmutz J."/>
        </authorList>
    </citation>
    <scope>NUCLEOTIDE SEQUENCE</scope>
    <source>
        <strain evidence="1">AP13</strain>
    </source>
</reference>
<protein>
    <submittedName>
        <fullName evidence="1">Uncharacterized protein</fullName>
    </submittedName>
</protein>
<dbReference type="AlphaFoldDB" id="A0A8T0SM21"/>
<dbReference type="Proteomes" id="UP000823388">
    <property type="component" value="Chromosome 5K"/>
</dbReference>
<sequence>MILVGKSICEKEKHCCSLSMLLTRNGVRLFLLILGSWTYEHYILLYENAIWVYCTNIHEWFSRRCGF</sequence>
<evidence type="ECO:0000313" key="1">
    <source>
        <dbReference type="EMBL" id="KAG2598068.1"/>
    </source>
</evidence>
<keyword evidence="2" id="KW-1185">Reference proteome</keyword>
<dbReference type="EMBL" id="CM029045">
    <property type="protein sequence ID" value="KAG2598068.1"/>
    <property type="molecule type" value="Genomic_DNA"/>
</dbReference>
<organism evidence="1 2">
    <name type="scientific">Panicum virgatum</name>
    <name type="common">Blackwell switchgrass</name>
    <dbReference type="NCBI Taxonomy" id="38727"/>
    <lineage>
        <taxon>Eukaryota</taxon>
        <taxon>Viridiplantae</taxon>
        <taxon>Streptophyta</taxon>
        <taxon>Embryophyta</taxon>
        <taxon>Tracheophyta</taxon>
        <taxon>Spermatophyta</taxon>
        <taxon>Magnoliopsida</taxon>
        <taxon>Liliopsida</taxon>
        <taxon>Poales</taxon>
        <taxon>Poaceae</taxon>
        <taxon>PACMAD clade</taxon>
        <taxon>Panicoideae</taxon>
        <taxon>Panicodae</taxon>
        <taxon>Paniceae</taxon>
        <taxon>Panicinae</taxon>
        <taxon>Panicum</taxon>
        <taxon>Panicum sect. Hiantes</taxon>
    </lineage>
</organism>
<gene>
    <name evidence="1" type="ORF">PVAP13_5KG350507</name>
</gene>
<comment type="caution">
    <text evidence="1">The sequence shown here is derived from an EMBL/GenBank/DDBJ whole genome shotgun (WGS) entry which is preliminary data.</text>
</comment>
<proteinExistence type="predicted"/>
<evidence type="ECO:0000313" key="2">
    <source>
        <dbReference type="Proteomes" id="UP000823388"/>
    </source>
</evidence>